<dbReference type="RefSeq" id="WP_341413871.1">
    <property type="nucleotide sequence ID" value="NZ_JBBPCC010000001.1"/>
</dbReference>
<keyword evidence="5" id="KW-1185">Reference proteome</keyword>
<dbReference type="Proteomes" id="UP001469365">
    <property type="component" value="Unassembled WGS sequence"/>
</dbReference>
<accession>A0ABU9DDA5</accession>
<protein>
    <submittedName>
        <fullName evidence="4">Fe-S cluster assembly protein SufD</fullName>
    </submittedName>
</protein>
<feature type="domain" description="SUF system FeS cluster assembly SufBD N-terminal" evidence="3">
    <location>
        <begin position="102"/>
        <end position="172"/>
    </location>
</feature>
<proteinExistence type="inferred from homology"/>
<dbReference type="Pfam" id="PF19295">
    <property type="entry name" value="SufBD_N"/>
    <property type="match status" value="1"/>
</dbReference>
<reference evidence="4 5" key="1">
    <citation type="submission" date="2024-04" db="EMBL/GenBank/DDBJ databases">
        <title>draft genome sequnece of Paenibacillus filicis.</title>
        <authorList>
            <person name="Kim D.-U."/>
        </authorList>
    </citation>
    <scope>NUCLEOTIDE SEQUENCE [LARGE SCALE GENOMIC DNA]</scope>
    <source>
        <strain evidence="4 5">KACC14197</strain>
    </source>
</reference>
<organism evidence="4 5">
    <name type="scientific">Paenibacillus filicis</name>
    <dbReference type="NCBI Taxonomy" id="669464"/>
    <lineage>
        <taxon>Bacteria</taxon>
        <taxon>Bacillati</taxon>
        <taxon>Bacillota</taxon>
        <taxon>Bacilli</taxon>
        <taxon>Bacillales</taxon>
        <taxon>Paenibacillaceae</taxon>
        <taxon>Paenibacillus</taxon>
    </lineage>
</organism>
<evidence type="ECO:0000313" key="5">
    <source>
        <dbReference type="Proteomes" id="UP001469365"/>
    </source>
</evidence>
<dbReference type="InterPro" id="IPR045595">
    <property type="entry name" value="SufBD_N"/>
</dbReference>
<sequence>MSTQTLPIDRVSLVEQSKARKEPEWITSLREQALELATTLDWPVLEKTRIDRWNLSSFGTYKQAETLSSLEALPEAARTLVTGGGEGSPDNLLVQRNSGVVYSSLSETLAKQGVIFCSLEEALIQHEELVRKHFQSVIKHDEHRLTALHAALWSGGAFLYVPKNVQVDVPVQALFLTDDAEASFSPHVLIVAEQHSSVTYVDSFISEGSLNGLVQNGAVEIVVKPGAKVTFASVHNLNESVTDLTYRRAAVENDGAIEWIVGEMHYGNAVSDTTSILHGNGSTSDAKVICVGTGDQKLNISTRAVHFGKSSDSQMITRAVMRDSSTAIINGITKIEHGATKANGEQTEKVLMLSPKSRGDANPILLIDEDDVTAGHAASVGQVNPEQVYYLMSRGITKAEAERLIIYGFLDPVVAEIPLELVRSQLQLLVERKLGQ</sequence>
<dbReference type="InterPro" id="IPR055346">
    <property type="entry name" value="Fe-S_cluster_assembly_SufBD"/>
</dbReference>
<comment type="similarity">
    <text evidence="1">Belongs to the iron-sulfur cluster assembly SufBD family.</text>
</comment>
<comment type="caution">
    <text evidence="4">The sequence shown here is derived from an EMBL/GenBank/DDBJ whole genome shotgun (WGS) entry which is preliminary data.</text>
</comment>
<evidence type="ECO:0000256" key="1">
    <source>
        <dbReference type="ARBA" id="ARBA00043967"/>
    </source>
</evidence>
<dbReference type="PANTHER" id="PTHR30508">
    <property type="entry name" value="FES CLUSTER ASSEMBLY PROTEIN SUF"/>
    <property type="match status" value="1"/>
</dbReference>
<evidence type="ECO:0000259" key="2">
    <source>
        <dbReference type="Pfam" id="PF01458"/>
    </source>
</evidence>
<name>A0ABU9DDA5_9BACL</name>
<dbReference type="SUPFAM" id="SSF101960">
    <property type="entry name" value="Stabilizer of iron transporter SufD"/>
    <property type="match status" value="1"/>
</dbReference>
<dbReference type="InterPro" id="IPR011542">
    <property type="entry name" value="SUF_FeS_clus_asmbl_SufD"/>
</dbReference>
<dbReference type="Pfam" id="PF01458">
    <property type="entry name" value="SUFBD_core"/>
    <property type="match status" value="1"/>
</dbReference>
<dbReference type="PANTHER" id="PTHR30508:SF1">
    <property type="entry name" value="UPF0051 PROTEIN ABCI8, CHLOROPLASTIC-RELATED"/>
    <property type="match status" value="1"/>
</dbReference>
<evidence type="ECO:0000259" key="3">
    <source>
        <dbReference type="Pfam" id="PF19295"/>
    </source>
</evidence>
<dbReference type="NCBIfam" id="TIGR01981">
    <property type="entry name" value="sufD"/>
    <property type="match status" value="1"/>
</dbReference>
<evidence type="ECO:0000313" key="4">
    <source>
        <dbReference type="EMBL" id="MEK8126827.1"/>
    </source>
</evidence>
<gene>
    <name evidence="4" type="primary">sufD</name>
    <name evidence="4" type="ORF">WMW72_02790</name>
</gene>
<dbReference type="EMBL" id="JBBPCC010000001">
    <property type="protein sequence ID" value="MEK8126827.1"/>
    <property type="molecule type" value="Genomic_DNA"/>
</dbReference>
<dbReference type="InterPro" id="IPR000825">
    <property type="entry name" value="SUF_FeS_clus_asmbl_SufBD_core"/>
</dbReference>
<dbReference type="InterPro" id="IPR037284">
    <property type="entry name" value="SUF_FeS_clus_asmbl_SufBD_sf"/>
</dbReference>
<feature type="domain" description="SUF system FeS cluster assembly SufBD core" evidence="2">
    <location>
        <begin position="176"/>
        <end position="409"/>
    </location>
</feature>